<comment type="caution">
    <text evidence="2">The sequence shown here is derived from an EMBL/GenBank/DDBJ whole genome shotgun (WGS) entry which is preliminary data.</text>
</comment>
<evidence type="ECO:0000256" key="1">
    <source>
        <dbReference type="SAM" id="MobiDB-lite"/>
    </source>
</evidence>
<feature type="region of interest" description="Disordered" evidence="1">
    <location>
        <begin position="175"/>
        <end position="213"/>
    </location>
</feature>
<protein>
    <submittedName>
        <fullName evidence="2">Uncharacterized protein</fullName>
    </submittedName>
</protein>
<dbReference type="GeneID" id="42052039"/>
<dbReference type="RefSeq" id="XP_031078242.1">
    <property type="nucleotide sequence ID" value="XM_031227846.1"/>
</dbReference>
<dbReference type="AlphaFoldDB" id="A0A1L7VA58"/>
<evidence type="ECO:0000313" key="2">
    <source>
        <dbReference type="EMBL" id="CZR37649.1"/>
    </source>
</evidence>
<dbReference type="VEuPathDB" id="FungiDB:FPRO_07160"/>
<organism evidence="2 3">
    <name type="scientific">Fusarium proliferatum (strain ET1)</name>
    <name type="common">Orchid endophyte fungus</name>
    <dbReference type="NCBI Taxonomy" id="1227346"/>
    <lineage>
        <taxon>Eukaryota</taxon>
        <taxon>Fungi</taxon>
        <taxon>Dikarya</taxon>
        <taxon>Ascomycota</taxon>
        <taxon>Pezizomycotina</taxon>
        <taxon>Sordariomycetes</taxon>
        <taxon>Hypocreomycetidae</taxon>
        <taxon>Hypocreales</taxon>
        <taxon>Nectriaceae</taxon>
        <taxon>Fusarium</taxon>
        <taxon>Fusarium fujikuroi species complex</taxon>
    </lineage>
</organism>
<dbReference type="Proteomes" id="UP000183971">
    <property type="component" value="Unassembled WGS sequence"/>
</dbReference>
<reference evidence="3" key="1">
    <citation type="journal article" date="2016" name="Genome Biol. Evol.">
        <title>Comparative 'omics' of the Fusarium fujikuroi species complex highlights differences in genetic potential and metabolite synthesis.</title>
        <authorList>
            <person name="Niehaus E.-M."/>
            <person name="Muensterkoetter M."/>
            <person name="Proctor R.H."/>
            <person name="Brown D.W."/>
            <person name="Sharon A."/>
            <person name="Idan Y."/>
            <person name="Oren-Young L."/>
            <person name="Sieber C.M."/>
            <person name="Novak O."/>
            <person name="Pencik A."/>
            <person name="Tarkowska D."/>
            <person name="Hromadova K."/>
            <person name="Freeman S."/>
            <person name="Maymon M."/>
            <person name="Elazar M."/>
            <person name="Youssef S.A."/>
            <person name="El-Shabrawy E.S.M."/>
            <person name="Shalaby A.B.A."/>
            <person name="Houterman P."/>
            <person name="Brock N.L."/>
            <person name="Burkhardt I."/>
            <person name="Tsavkelova E.A."/>
            <person name="Dickschat J.S."/>
            <person name="Galuszka P."/>
            <person name="Gueldener U."/>
            <person name="Tudzynski B."/>
        </authorList>
    </citation>
    <scope>NUCLEOTIDE SEQUENCE [LARGE SCALE GENOMIC DNA]</scope>
    <source>
        <strain evidence="3">ET1</strain>
    </source>
</reference>
<keyword evidence="3" id="KW-1185">Reference proteome</keyword>
<feature type="compositionally biased region" description="Basic residues" evidence="1">
    <location>
        <begin position="185"/>
        <end position="196"/>
    </location>
</feature>
<dbReference type="EMBL" id="FJOF01000003">
    <property type="protein sequence ID" value="CZR37649.1"/>
    <property type="molecule type" value="Genomic_DNA"/>
</dbReference>
<sequence length="324" mass="36774">MTSHMHATSSPDVAGIISQIESLQRDLAHSKQLFESCYKQIRDDMQQTQSLILQLLQQLQPAISRTNIEASPSSISTDDEQDERNERWIELEGMSCPHPDCEGTGQLYNRPDNFSRHYTKHMKCGEKCGICKEDILWQYDRQRHIKECLKPRKHADLAMARQEWRSALRKARETLLSHDSLAPRGRPKRRSKKRPRPPNVAEALPRHHKASKLNDGSQILASANQEEQNADGLSNCPARDISSLHVISESQCFPRRHDVSSTVPVPAQFSNGYSGEDFSGVDQNQDVPERAPFSNFYTLDGPLGIDNQELLDLVSQSFGTNRFD</sequence>
<proteinExistence type="predicted"/>
<evidence type="ECO:0000313" key="3">
    <source>
        <dbReference type="Proteomes" id="UP000183971"/>
    </source>
</evidence>
<accession>A0A1L7VA58</accession>
<name>A0A1L7VA58_FUSPR</name>
<gene>
    <name evidence="2" type="ORF">FPRO_07160</name>
</gene>